<keyword evidence="9 11" id="KW-0460">Magnesium</keyword>
<keyword evidence="13" id="KW-1185">Reference proteome</keyword>
<dbReference type="EMBL" id="CP020330">
    <property type="protein sequence ID" value="AQZ51673.1"/>
    <property type="molecule type" value="Genomic_DNA"/>
</dbReference>
<sequence length="264" mass="27005">MADIAPILQKMRADAPLVQCITNYVAMNIAANVLLAAGASPAMVHAKEEAGEFAGIASAVTINIGTLSPDWLAGMKAAAETANRNRTPWVLDPVAHFATGFRARAALELLDLGPTILRGNASEILAFSGATSAGKGVDAGDSVAAAEETAKTLARERNMVVAVTGERDFVTDGTRSARIGGGSPLMPRVTALGCALTALVGGYAGAWRADAFEATVAALAHYGVAGSRAHVRADGPGSFQAHFLDALAAVTPQALASEAEIEWP</sequence>
<dbReference type="GO" id="GO:0000287">
    <property type="term" value="F:magnesium ion binding"/>
    <property type="evidence" value="ECO:0007669"/>
    <property type="project" value="UniProtKB-UniRule"/>
</dbReference>
<evidence type="ECO:0000256" key="9">
    <source>
        <dbReference type="ARBA" id="ARBA00022842"/>
    </source>
</evidence>
<dbReference type="InterPro" id="IPR000417">
    <property type="entry name" value="Hyethyz_kinase"/>
</dbReference>
<dbReference type="NCBIfam" id="TIGR00694">
    <property type="entry name" value="thiM"/>
    <property type="match status" value="1"/>
</dbReference>
<evidence type="ECO:0000256" key="1">
    <source>
        <dbReference type="ARBA" id="ARBA00001771"/>
    </source>
</evidence>
<evidence type="ECO:0000256" key="7">
    <source>
        <dbReference type="ARBA" id="ARBA00022777"/>
    </source>
</evidence>
<dbReference type="PRINTS" id="PR01099">
    <property type="entry name" value="HYETHTZKNASE"/>
</dbReference>
<dbReference type="HAMAP" id="MF_00228">
    <property type="entry name" value="Thz_kinase"/>
    <property type="match status" value="1"/>
</dbReference>
<evidence type="ECO:0000256" key="2">
    <source>
        <dbReference type="ARBA" id="ARBA00001946"/>
    </source>
</evidence>
<dbReference type="PIRSF" id="PIRSF000513">
    <property type="entry name" value="Thz_kinase"/>
    <property type="match status" value="1"/>
</dbReference>
<keyword evidence="5 11" id="KW-0479">Metal-binding</keyword>
<evidence type="ECO:0000256" key="4">
    <source>
        <dbReference type="ARBA" id="ARBA00022679"/>
    </source>
</evidence>
<dbReference type="NCBIfam" id="NF006830">
    <property type="entry name" value="PRK09355.1"/>
    <property type="match status" value="1"/>
</dbReference>
<dbReference type="InterPro" id="IPR029056">
    <property type="entry name" value="Ribokinase-like"/>
</dbReference>
<dbReference type="eggNOG" id="COG2145">
    <property type="taxonomic scope" value="Bacteria"/>
</dbReference>
<keyword evidence="8 11" id="KW-0067">ATP-binding</keyword>
<dbReference type="EC" id="2.7.1.50" evidence="11"/>
<proteinExistence type="inferred from homology"/>
<dbReference type="GO" id="GO:0009228">
    <property type="term" value="P:thiamine biosynthetic process"/>
    <property type="evidence" value="ECO:0007669"/>
    <property type="project" value="UniProtKB-KW"/>
</dbReference>
<keyword evidence="4 11" id="KW-0808">Transferase</keyword>
<comment type="similarity">
    <text evidence="11">Belongs to the Thz kinase family.</text>
</comment>
<dbReference type="GO" id="GO:0009229">
    <property type="term" value="P:thiamine diphosphate biosynthetic process"/>
    <property type="evidence" value="ECO:0007669"/>
    <property type="project" value="UniProtKB-UniRule"/>
</dbReference>
<evidence type="ECO:0000256" key="5">
    <source>
        <dbReference type="ARBA" id="ARBA00022723"/>
    </source>
</evidence>
<evidence type="ECO:0000256" key="10">
    <source>
        <dbReference type="ARBA" id="ARBA00022977"/>
    </source>
</evidence>
<keyword evidence="7 11" id="KW-0418">Kinase</keyword>
<feature type="binding site" evidence="11">
    <location>
        <position position="43"/>
    </location>
    <ligand>
        <name>substrate</name>
    </ligand>
</feature>
<keyword evidence="10 11" id="KW-0784">Thiamine biosynthesis</keyword>
<dbReference type="Gene3D" id="3.40.1190.20">
    <property type="match status" value="1"/>
</dbReference>
<evidence type="ECO:0000256" key="6">
    <source>
        <dbReference type="ARBA" id="ARBA00022741"/>
    </source>
</evidence>
<dbReference type="AlphaFoldDB" id="A0A1U9Z1U8"/>
<dbReference type="CDD" id="cd01170">
    <property type="entry name" value="THZ_kinase"/>
    <property type="match status" value="1"/>
</dbReference>
<dbReference type="UniPathway" id="UPA00060">
    <property type="reaction ID" value="UER00139"/>
</dbReference>
<feature type="binding site" evidence="11">
    <location>
        <position position="191"/>
    </location>
    <ligand>
        <name>substrate</name>
    </ligand>
</feature>
<dbReference type="RefSeq" id="WP_018063731.1">
    <property type="nucleotide sequence ID" value="NZ_AQWH01000004.1"/>
</dbReference>
<gene>
    <name evidence="11 12" type="primary">thiM</name>
    <name evidence="12" type="ORF">Mame_02340</name>
</gene>
<keyword evidence="6 11" id="KW-0547">Nucleotide-binding</keyword>
<dbReference type="KEGG" id="mmed:Mame_02340"/>
<feature type="binding site" evidence="11">
    <location>
        <position position="164"/>
    </location>
    <ligand>
        <name>ATP</name>
        <dbReference type="ChEBI" id="CHEBI:30616"/>
    </ligand>
</feature>
<feature type="binding site" evidence="11">
    <location>
        <position position="118"/>
    </location>
    <ligand>
        <name>ATP</name>
        <dbReference type="ChEBI" id="CHEBI:30616"/>
    </ligand>
</feature>
<organism evidence="12 13">
    <name type="scientific">Martelella mediterranea DSM 17316</name>
    <dbReference type="NCBI Taxonomy" id="1122214"/>
    <lineage>
        <taxon>Bacteria</taxon>
        <taxon>Pseudomonadati</taxon>
        <taxon>Pseudomonadota</taxon>
        <taxon>Alphaproteobacteria</taxon>
        <taxon>Hyphomicrobiales</taxon>
        <taxon>Aurantimonadaceae</taxon>
        <taxon>Martelella</taxon>
    </lineage>
</organism>
<comment type="function">
    <text evidence="11">Catalyzes the phosphorylation of the hydroxyl group of 4-methyl-5-beta-hydroxyethylthiazole (THZ).</text>
</comment>
<accession>A0A1U9Z1U8</accession>
<evidence type="ECO:0000256" key="3">
    <source>
        <dbReference type="ARBA" id="ARBA00004868"/>
    </source>
</evidence>
<comment type="pathway">
    <text evidence="3 11">Cofactor biosynthesis; thiamine diphosphate biosynthesis; 4-methyl-5-(2-phosphoethyl)-thiazole from 5-(2-hydroxyethyl)-4-methylthiazole: step 1/1.</text>
</comment>
<evidence type="ECO:0000313" key="12">
    <source>
        <dbReference type="EMBL" id="AQZ51673.1"/>
    </source>
</evidence>
<dbReference type="STRING" id="1122214.Mame_02340"/>
<protein>
    <recommendedName>
        <fullName evidence="11">Hydroxyethylthiazole kinase</fullName>
        <ecNumber evidence="11">2.7.1.50</ecNumber>
    </recommendedName>
    <alternativeName>
        <fullName evidence="11">4-methyl-5-beta-hydroxyethylthiazole kinase</fullName>
        <shortName evidence="11">TH kinase</shortName>
        <shortName evidence="11">Thz kinase</shortName>
    </alternativeName>
</protein>
<dbReference type="Pfam" id="PF02110">
    <property type="entry name" value="HK"/>
    <property type="match status" value="1"/>
</dbReference>
<comment type="cofactor">
    <cofactor evidence="2 11">
        <name>Mg(2+)</name>
        <dbReference type="ChEBI" id="CHEBI:18420"/>
    </cofactor>
</comment>
<dbReference type="OrthoDB" id="8909021at2"/>
<dbReference type="GO" id="GO:0005524">
    <property type="term" value="F:ATP binding"/>
    <property type="evidence" value="ECO:0007669"/>
    <property type="project" value="UniProtKB-UniRule"/>
</dbReference>
<reference evidence="12 13" key="1">
    <citation type="submission" date="2017-03" db="EMBL/GenBank/DDBJ databases">
        <title>Foreign affairs: Plasmid Transfer between Roseobacters and Rhizobia.</title>
        <authorList>
            <person name="Bartling P."/>
            <person name="Bunk B."/>
            <person name="Overmann J."/>
            <person name="Brinkmann H."/>
            <person name="Petersen J."/>
        </authorList>
    </citation>
    <scope>NUCLEOTIDE SEQUENCE [LARGE SCALE GENOMIC DNA]</scope>
    <source>
        <strain evidence="12 13">MACL11</strain>
    </source>
</reference>
<dbReference type="GO" id="GO:0004417">
    <property type="term" value="F:hydroxyethylthiazole kinase activity"/>
    <property type="evidence" value="ECO:0007669"/>
    <property type="project" value="UniProtKB-UniRule"/>
</dbReference>
<dbReference type="Proteomes" id="UP000191135">
    <property type="component" value="Chromosome"/>
</dbReference>
<evidence type="ECO:0000256" key="11">
    <source>
        <dbReference type="HAMAP-Rule" id="MF_00228"/>
    </source>
</evidence>
<evidence type="ECO:0000313" key="13">
    <source>
        <dbReference type="Proteomes" id="UP000191135"/>
    </source>
</evidence>
<comment type="catalytic activity">
    <reaction evidence="1 11">
        <text>5-(2-hydroxyethyl)-4-methylthiazole + ATP = 4-methyl-5-(2-phosphooxyethyl)-thiazole + ADP + H(+)</text>
        <dbReference type="Rhea" id="RHEA:24212"/>
        <dbReference type="ChEBI" id="CHEBI:15378"/>
        <dbReference type="ChEBI" id="CHEBI:17957"/>
        <dbReference type="ChEBI" id="CHEBI:30616"/>
        <dbReference type="ChEBI" id="CHEBI:58296"/>
        <dbReference type="ChEBI" id="CHEBI:456216"/>
        <dbReference type="EC" id="2.7.1.50"/>
    </reaction>
</comment>
<dbReference type="SUPFAM" id="SSF53613">
    <property type="entry name" value="Ribokinase-like"/>
    <property type="match status" value="1"/>
</dbReference>
<evidence type="ECO:0000256" key="8">
    <source>
        <dbReference type="ARBA" id="ARBA00022840"/>
    </source>
</evidence>
<name>A0A1U9Z1U8_9HYPH</name>